<evidence type="ECO:0000256" key="2">
    <source>
        <dbReference type="ARBA" id="ARBA00022596"/>
    </source>
</evidence>
<comment type="catalytic activity">
    <reaction evidence="5 6">
        <text>urea + 2 H2O + H(+) = hydrogencarbonate + 2 NH4(+)</text>
        <dbReference type="Rhea" id="RHEA:20557"/>
        <dbReference type="ChEBI" id="CHEBI:15377"/>
        <dbReference type="ChEBI" id="CHEBI:15378"/>
        <dbReference type="ChEBI" id="CHEBI:16199"/>
        <dbReference type="ChEBI" id="CHEBI:17544"/>
        <dbReference type="ChEBI" id="CHEBI:28938"/>
        <dbReference type="EC" id="3.5.1.5"/>
    </reaction>
</comment>
<dbReference type="Gene3D" id="2.30.40.10">
    <property type="entry name" value="Urease, subunit C, domain 1"/>
    <property type="match status" value="1"/>
</dbReference>
<feature type="modified residue" description="N6-carboxylysine" evidence="6 7">
    <location>
        <position position="275"/>
    </location>
</feature>
<keyword evidence="3 6" id="KW-0479">Metal-binding</keyword>
<evidence type="ECO:0000313" key="14">
    <source>
        <dbReference type="Proteomes" id="UP000253303"/>
    </source>
</evidence>
<evidence type="ECO:0000256" key="7">
    <source>
        <dbReference type="PIRSR" id="PIRSR611612-50"/>
    </source>
</evidence>
<evidence type="ECO:0000256" key="9">
    <source>
        <dbReference type="PIRSR" id="PIRSR611612-52"/>
    </source>
</evidence>
<dbReference type="InterPro" id="IPR032466">
    <property type="entry name" value="Metal_Hydrolase"/>
</dbReference>
<gene>
    <name evidence="6 13" type="primary">ureC</name>
    <name evidence="13" type="ORF">DP939_14540</name>
</gene>
<dbReference type="InterPro" id="IPR006680">
    <property type="entry name" value="Amidohydro-rel"/>
</dbReference>
<comment type="PTM">
    <text evidence="6">Carboxylation allows a single lysine to coordinate two nickel ions.</text>
</comment>
<protein>
    <recommendedName>
        <fullName evidence="6">Urease subunit alpha</fullName>
        <ecNumber evidence="6">3.5.1.5</ecNumber>
    </recommendedName>
    <alternativeName>
        <fullName evidence="6">Urea amidohydrolase subunit alpha</fullName>
    </alternativeName>
</protein>
<feature type="binding site" evidence="6 10">
    <location>
        <position position="277"/>
    </location>
    <ligand>
        <name>substrate</name>
    </ligand>
</feature>
<comment type="similarity">
    <text evidence="6 11">Belongs to the metallo-dependent hydrolases superfamily. Urease alpha subunit family.</text>
</comment>
<feature type="binding site" description="via carbamate group" evidence="6 8">
    <location>
        <position position="275"/>
    </location>
    <ligand>
        <name>Ni(2+)</name>
        <dbReference type="ChEBI" id="CHEBI:49786"/>
        <label>1</label>
    </ligand>
</feature>
<evidence type="ECO:0000313" key="13">
    <source>
        <dbReference type="EMBL" id="RBQ19164.1"/>
    </source>
</evidence>
<dbReference type="EC" id="3.5.1.5" evidence="6"/>
<dbReference type="Proteomes" id="UP000253303">
    <property type="component" value="Unassembled WGS sequence"/>
</dbReference>
<evidence type="ECO:0000256" key="8">
    <source>
        <dbReference type="PIRSR" id="PIRSR611612-51"/>
    </source>
</evidence>
<dbReference type="InterPro" id="IPR011059">
    <property type="entry name" value="Metal-dep_hydrolase_composite"/>
</dbReference>
<dbReference type="Gene3D" id="3.20.20.140">
    <property type="entry name" value="Metal-dependent hydrolases"/>
    <property type="match status" value="1"/>
</dbReference>
<dbReference type="HAMAP" id="MF_01953">
    <property type="entry name" value="Urease_alpha"/>
    <property type="match status" value="1"/>
</dbReference>
<dbReference type="Pfam" id="PF00449">
    <property type="entry name" value="Urease_alpha"/>
    <property type="match status" value="1"/>
</dbReference>
<dbReference type="SUPFAM" id="SSF51338">
    <property type="entry name" value="Composite domain of metallo-dependent hydrolases"/>
    <property type="match status" value="1"/>
</dbReference>
<dbReference type="InterPro" id="IPR005848">
    <property type="entry name" value="Urease_asu"/>
</dbReference>
<dbReference type="PROSITE" id="PS51368">
    <property type="entry name" value="UREASE_3"/>
    <property type="match status" value="1"/>
</dbReference>
<dbReference type="InterPro" id="IPR011612">
    <property type="entry name" value="Urease_alpha_N_dom"/>
</dbReference>
<accession>A0A366M0R9</accession>
<dbReference type="InterPro" id="IPR029754">
    <property type="entry name" value="Urease_Ni-bd"/>
</dbReference>
<reference evidence="13 14" key="1">
    <citation type="submission" date="2018-06" db="EMBL/GenBank/DDBJ databases">
        <title>Sphaerisporangium craniellae sp. nov., isolated from a marine sponge in the South China Sea.</title>
        <authorList>
            <person name="Li L."/>
        </authorList>
    </citation>
    <scope>NUCLEOTIDE SEQUENCE [LARGE SCALE GENOMIC DNA]</scope>
    <source>
        <strain evidence="13 14">LHW63015</strain>
    </source>
</reference>
<keyword evidence="6 10" id="KW-0963">Cytoplasm</keyword>
<evidence type="ECO:0000259" key="12">
    <source>
        <dbReference type="PROSITE" id="PS51368"/>
    </source>
</evidence>
<dbReference type="GO" id="GO:0009039">
    <property type="term" value="F:urease activity"/>
    <property type="evidence" value="ECO:0007669"/>
    <property type="project" value="UniProtKB-UniRule"/>
</dbReference>
<feature type="domain" description="Urease" evidence="12">
    <location>
        <begin position="187"/>
        <end position="650"/>
    </location>
</feature>
<feature type="binding site" evidence="6 8">
    <location>
        <position position="194"/>
    </location>
    <ligand>
        <name>Ni(2+)</name>
        <dbReference type="ChEBI" id="CHEBI:49786"/>
        <label>1</label>
    </ligand>
</feature>
<name>A0A366M0R9_9ACTN</name>
<dbReference type="Pfam" id="PF01979">
    <property type="entry name" value="Amidohydro_1"/>
    <property type="match status" value="1"/>
</dbReference>
<dbReference type="RefSeq" id="WP_113981224.1">
    <property type="nucleotide sequence ID" value="NZ_QMEY01000005.1"/>
</dbReference>
<dbReference type="EMBL" id="QMEY01000005">
    <property type="protein sequence ID" value="RBQ19164.1"/>
    <property type="molecule type" value="Genomic_DNA"/>
</dbReference>
<proteinExistence type="inferred from homology"/>
<dbReference type="PRINTS" id="PR01752">
    <property type="entry name" value="UREASE"/>
</dbReference>
<comment type="subunit">
    <text evidence="6">Heterotrimer of UreA (gamma), UreB (beta) and UreC (alpha) subunits. Three heterotrimers associate to form the active enzyme.</text>
</comment>
<dbReference type="GO" id="GO:0043419">
    <property type="term" value="P:urea catabolic process"/>
    <property type="evidence" value="ECO:0007669"/>
    <property type="project" value="UniProtKB-UniRule"/>
</dbReference>
<evidence type="ECO:0000256" key="1">
    <source>
        <dbReference type="ARBA" id="ARBA00004897"/>
    </source>
</evidence>
<feature type="active site" description="Proton donor" evidence="6 9">
    <location>
        <position position="380"/>
    </location>
</feature>
<dbReference type="GO" id="GO:0005737">
    <property type="term" value="C:cytoplasm"/>
    <property type="evidence" value="ECO:0007669"/>
    <property type="project" value="UniProtKB-SubCell"/>
</dbReference>
<comment type="PTM">
    <text evidence="7">Carbamylation allows a single lysine to coordinate two nickel ions.</text>
</comment>
<dbReference type="PANTHER" id="PTHR43440">
    <property type="entry name" value="UREASE"/>
    <property type="match status" value="1"/>
</dbReference>
<feature type="binding site" evidence="6 8">
    <location>
        <position position="420"/>
    </location>
    <ligand>
        <name>Ni(2+)</name>
        <dbReference type="ChEBI" id="CHEBI:49786"/>
        <label>1</label>
    </ligand>
</feature>
<dbReference type="SUPFAM" id="SSF51556">
    <property type="entry name" value="Metallo-dependent hydrolases"/>
    <property type="match status" value="1"/>
</dbReference>
<evidence type="ECO:0000256" key="11">
    <source>
        <dbReference type="RuleBase" id="RU004158"/>
    </source>
</evidence>
<comment type="pathway">
    <text evidence="1 6">Nitrogen metabolism; urea degradation; CO(2) and NH(3) from urea (urease route): step 1/1.</text>
</comment>
<feature type="binding site" description="via carbamate group" evidence="6 8">
    <location>
        <position position="275"/>
    </location>
    <ligand>
        <name>Ni(2+)</name>
        <dbReference type="ChEBI" id="CHEBI:49786"/>
        <label>2</label>
    </ligand>
</feature>
<dbReference type="OrthoDB" id="9802793at2"/>
<comment type="caution">
    <text evidence="13">The sequence shown here is derived from an EMBL/GenBank/DDBJ whole genome shotgun (WGS) entry which is preliminary data.</text>
</comment>
<dbReference type="InterPro" id="IPR050112">
    <property type="entry name" value="Urease_alpha_subunit"/>
</dbReference>
<dbReference type="GO" id="GO:0016151">
    <property type="term" value="F:nickel cation binding"/>
    <property type="evidence" value="ECO:0007669"/>
    <property type="project" value="UniProtKB-UniRule"/>
</dbReference>
<keyword evidence="14" id="KW-1185">Reference proteome</keyword>
<evidence type="ECO:0000256" key="5">
    <source>
        <dbReference type="ARBA" id="ARBA00047778"/>
    </source>
</evidence>
<organism evidence="13 14">
    <name type="scientific">Spongiactinospora rosea</name>
    <dbReference type="NCBI Taxonomy" id="2248750"/>
    <lineage>
        <taxon>Bacteria</taxon>
        <taxon>Bacillati</taxon>
        <taxon>Actinomycetota</taxon>
        <taxon>Actinomycetes</taxon>
        <taxon>Streptosporangiales</taxon>
        <taxon>Streptosporangiaceae</taxon>
        <taxon>Spongiactinospora</taxon>
    </lineage>
</organism>
<comment type="cofactor">
    <cofactor evidence="6 8">
        <name>Ni cation</name>
        <dbReference type="ChEBI" id="CHEBI:25516"/>
    </cofactor>
    <text evidence="6 8">Binds 2 nickel ions per subunit.</text>
</comment>
<evidence type="ECO:0000256" key="10">
    <source>
        <dbReference type="PROSITE-ProRule" id="PRU00700"/>
    </source>
</evidence>
<keyword evidence="4 6" id="KW-0378">Hydrolase</keyword>
<dbReference type="InterPro" id="IPR017951">
    <property type="entry name" value="Urease_asu_c"/>
</dbReference>
<evidence type="ECO:0000256" key="6">
    <source>
        <dbReference type="HAMAP-Rule" id="MF_01953"/>
    </source>
</evidence>
<comment type="subcellular location">
    <subcellularLocation>
        <location evidence="6 10">Cytoplasm</location>
    </subcellularLocation>
</comment>
<feature type="binding site" evidence="6 8">
    <location>
        <position position="304"/>
    </location>
    <ligand>
        <name>Ni(2+)</name>
        <dbReference type="ChEBI" id="CHEBI:49786"/>
        <label>2</label>
    </ligand>
</feature>
<feature type="binding site" evidence="6 8">
    <location>
        <position position="192"/>
    </location>
    <ligand>
        <name>Ni(2+)</name>
        <dbReference type="ChEBI" id="CHEBI:49786"/>
        <label>1</label>
    </ligand>
</feature>
<sequence>MTDRNTAGGGADERPAWLERLQTGQRAQAPTPLETPRTIEPRDYVDYFGPTVGDGVRLADTDIVITVEADFSRGRFGSGNEAVFGGGKVIRESMGQSNVRQSTAGTPDTLITGALILDHWGIVKADVALKDGKIHAIGKAGNPLIMSDVHSATGLPVETHTGDPVSDLTIGPETEIIAGNGKILTAGAIDTHVHFLLPGLAAHALSGGTTTCVGGGTGMATGSLATTVTPGPWNIGQAIRAMDAFPLNVGLLGKGAAAAGRSLADQARAGACGYKIHEDWGATPMALRDTLAAAQEHGMQVSLHADTLNEAGFFQYSKQIIQQSGRSIHSFHTEGAGGGHAPDILRMASLPQVLPASTNPTLPLTKNTTPEALWMVILAHHLNPGVPTDMAFAESRVRVHTTFAENVLHDFGALSITSSDALAMGRIGELTMRTWQTAHVMKSHWRTVGFPSLDQTGGVDMSDDNQRARRYIAKYTINPAIAQGMDHRIGSIEAGKDADLVLWDPRFFGVRAEMVLQRGVQVWAVCGDPAAAVTQPEPYWGRPNWGASGTSVAACTRMFVSPAAGTGNPDGTLTPHEPLGTGKPWVAVRPTGALRKEHMKNNATLPDIQVGVSRDRGAADSYVVTIDGVEYPAPHDLPEVIPMTQRYSLF</sequence>
<dbReference type="AlphaFoldDB" id="A0A366M0R9"/>
<dbReference type="PANTHER" id="PTHR43440:SF1">
    <property type="entry name" value="UREASE"/>
    <property type="match status" value="1"/>
</dbReference>
<dbReference type="PROSITE" id="PS01120">
    <property type="entry name" value="UREASE_1"/>
    <property type="match status" value="1"/>
</dbReference>
<evidence type="ECO:0000256" key="4">
    <source>
        <dbReference type="ARBA" id="ARBA00022801"/>
    </source>
</evidence>
<evidence type="ECO:0000256" key="3">
    <source>
        <dbReference type="ARBA" id="ARBA00022723"/>
    </source>
</evidence>
<keyword evidence="2 6" id="KW-0533">Nickel</keyword>
<dbReference type="UniPathway" id="UPA00258">
    <property type="reaction ID" value="UER00370"/>
</dbReference>
<dbReference type="NCBIfam" id="NF009686">
    <property type="entry name" value="PRK13207.1"/>
    <property type="match status" value="1"/>
</dbReference>
<feature type="binding site" evidence="6 8">
    <location>
        <position position="332"/>
    </location>
    <ligand>
        <name>Ni(2+)</name>
        <dbReference type="ChEBI" id="CHEBI:49786"/>
        <label>2</label>
    </ligand>
</feature>